<name>A0AAE0N9Y4_9PEZI</name>
<evidence type="ECO:0000313" key="2">
    <source>
        <dbReference type="EMBL" id="KAK3375660.1"/>
    </source>
</evidence>
<keyword evidence="3" id="KW-1185">Reference proteome</keyword>
<proteinExistence type="predicted"/>
<dbReference type="AlphaFoldDB" id="A0AAE0N9Y4"/>
<protein>
    <submittedName>
        <fullName evidence="2">Uncharacterized protein</fullName>
    </submittedName>
</protein>
<evidence type="ECO:0000313" key="3">
    <source>
        <dbReference type="Proteomes" id="UP001287356"/>
    </source>
</evidence>
<feature type="region of interest" description="Disordered" evidence="1">
    <location>
        <begin position="113"/>
        <end position="152"/>
    </location>
</feature>
<comment type="caution">
    <text evidence="2">The sequence shown here is derived from an EMBL/GenBank/DDBJ whole genome shotgun (WGS) entry which is preliminary data.</text>
</comment>
<organism evidence="2 3">
    <name type="scientific">Lasiosphaeria ovina</name>
    <dbReference type="NCBI Taxonomy" id="92902"/>
    <lineage>
        <taxon>Eukaryota</taxon>
        <taxon>Fungi</taxon>
        <taxon>Dikarya</taxon>
        <taxon>Ascomycota</taxon>
        <taxon>Pezizomycotina</taxon>
        <taxon>Sordariomycetes</taxon>
        <taxon>Sordariomycetidae</taxon>
        <taxon>Sordariales</taxon>
        <taxon>Lasiosphaeriaceae</taxon>
        <taxon>Lasiosphaeria</taxon>
    </lineage>
</organism>
<dbReference type="EMBL" id="JAULSN010000003">
    <property type="protein sequence ID" value="KAK3375660.1"/>
    <property type="molecule type" value="Genomic_DNA"/>
</dbReference>
<accession>A0AAE0N9Y4</accession>
<gene>
    <name evidence="2" type="ORF">B0T24DRAFT_616769</name>
</gene>
<sequence length="221" mass="23193">MSSDYCKRCGLFPSVTKTSSGEPFLCKYCDSTLTKGPFAQSLANADKEWENYPGHSSYSTLSTSTSDYYTTITPESKSSAAPAYGGLASGVSDPDLNYSVNKQRVVQGSYPAAPASASKYTPPAPTTSAADSGSSSTAATTTADASTSTSDLSSSYMCSICKYTPVWTSGAKCSDCKSFTDFATDLLPDPLTSLCVICQKMRVWPDGQTCDACIKAYVSGS</sequence>
<reference evidence="2" key="2">
    <citation type="submission" date="2023-06" db="EMBL/GenBank/DDBJ databases">
        <authorList>
            <consortium name="Lawrence Berkeley National Laboratory"/>
            <person name="Haridas S."/>
            <person name="Hensen N."/>
            <person name="Bonometti L."/>
            <person name="Westerberg I."/>
            <person name="Brannstrom I.O."/>
            <person name="Guillou S."/>
            <person name="Cros-Aarteil S."/>
            <person name="Calhoun S."/>
            <person name="Kuo A."/>
            <person name="Mondo S."/>
            <person name="Pangilinan J."/>
            <person name="Riley R."/>
            <person name="Labutti K."/>
            <person name="Andreopoulos B."/>
            <person name="Lipzen A."/>
            <person name="Chen C."/>
            <person name="Yanf M."/>
            <person name="Daum C."/>
            <person name="Ng V."/>
            <person name="Clum A."/>
            <person name="Steindorff A."/>
            <person name="Ohm R."/>
            <person name="Martin F."/>
            <person name="Silar P."/>
            <person name="Natvig D."/>
            <person name="Lalanne C."/>
            <person name="Gautier V."/>
            <person name="Ament-Velasquez S.L."/>
            <person name="Kruys A."/>
            <person name="Hutchinson M.I."/>
            <person name="Powell A.J."/>
            <person name="Barry K."/>
            <person name="Miller A.N."/>
            <person name="Grigoriev I.V."/>
            <person name="Debuchy R."/>
            <person name="Gladieux P."/>
            <person name="Thoren M.H."/>
            <person name="Johannesson H."/>
        </authorList>
    </citation>
    <scope>NUCLEOTIDE SEQUENCE</scope>
    <source>
        <strain evidence="2">CBS 958.72</strain>
    </source>
</reference>
<dbReference type="Proteomes" id="UP001287356">
    <property type="component" value="Unassembled WGS sequence"/>
</dbReference>
<reference evidence="2" key="1">
    <citation type="journal article" date="2023" name="Mol. Phylogenet. Evol.">
        <title>Genome-scale phylogeny and comparative genomics of the fungal order Sordariales.</title>
        <authorList>
            <person name="Hensen N."/>
            <person name="Bonometti L."/>
            <person name="Westerberg I."/>
            <person name="Brannstrom I.O."/>
            <person name="Guillou S."/>
            <person name="Cros-Aarteil S."/>
            <person name="Calhoun S."/>
            <person name="Haridas S."/>
            <person name="Kuo A."/>
            <person name="Mondo S."/>
            <person name="Pangilinan J."/>
            <person name="Riley R."/>
            <person name="LaButti K."/>
            <person name="Andreopoulos B."/>
            <person name="Lipzen A."/>
            <person name="Chen C."/>
            <person name="Yan M."/>
            <person name="Daum C."/>
            <person name="Ng V."/>
            <person name="Clum A."/>
            <person name="Steindorff A."/>
            <person name="Ohm R.A."/>
            <person name="Martin F."/>
            <person name="Silar P."/>
            <person name="Natvig D.O."/>
            <person name="Lalanne C."/>
            <person name="Gautier V."/>
            <person name="Ament-Velasquez S.L."/>
            <person name="Kruys A."/>
            <person name="Hutchinson M.I."/>
            <person name="Powell A.J."/>
            <person name="Barry K."/>
            <person name="Miller A.N."/>
            <person name="Grigoriev I.V."/>
            <person name="Debuchy R."/>
            <person name="Gladieux P."/>
            <person name="Hiltunen Thoren M."/>
            <person name="Johannesson H."/>
        </authorList>
    </citation>
    <scope>NUCLEOTIDE SEQUENCE</scope>
    <source>
        <strain evidence="2">CBS 958.72</strain>
    </source>
</reference>
<evidence type="ECO:0000256" key="1">
    <source>
        <dbReference type="SAM" id="MobiDB-lite"/>
    </source>
</evidence>